<organism evidence="1 2">
    <name type="scientific">Agrobacterium deltaense Zutra 3/1</name>
    <dbReference type="NCBI Taxonomy" id="1183427"/>
    <lineage>
        <taxon>Bacteria</taxon>
        <taxon>Pseudomonadati</taxon>
        <taxon>Pseudomonadota</taxon>
        <taxon>Alphaproteobacteria</taxon>
        <taxon>Hyphomicrobiales</taxon>
        <taxon>Rhizobiaceae</taxon>
        <taxon>Rhizobium/Agrobacterium group</taxon>
        <taxon>Agrobacterium</taxon>
    </lineage>
</organism>
<reference evidence="1 2" key="1">
    <citation type="submission" date="2016-01" db="EMBL/GenBank/DDBJ databases">
        <authorList>
            <person name="Oliw E.H."/>
        </authorList>
    </citation>
    <scope>NUCLEOTIDE SEQUENCE [LARGE SCALE GENOMIC DNA]</scope>
    <source>
        <strain evidence="1 2">Zutra 3-1</strain>
    </source>
</reference>
<protein>
    <submittedName>
        <fullName evidence="1">Uncharacterized protein</fullName>
    </submittedName>
</protein>
<accession>A0A1S7S373</accession>
<evidence type="ECO:0000313" key="1">
    <source>
        <dbReference type="EMBL" id="CUX61943.1"/>
    </source>
</evidence>
<dbReference type="AlphaFoldDB" id="A0A1S7S373"/>
<evidence type="ECO:0000313" key="2">
    <source>
        <dbReference type="Proteomes" id="UP000191987"/>
    </source>
</evidence>
<proteinExistence type="predicted"/>
<name>A0A1S7S373_9HYPH</name>
<dbReference type="Proteomes" id="UP000191987">
    <property type="component" value="Unassembled WGS sequence"/>
</dbReference>
<sequence length="150" mass="17160">MLKGEYPHGEECNTMCTKKRLQLNRAAAKGHFARSQRRFSIIEVDFLSIWSHILEYWRSAPAEPMDRNAARAPVQLCRPLGYFDNKSGRLASLATARIRGYYVVGSTSSLFIELAGSHDNEVIFQGCVYNNRQRRSLRTSWSVSQSKSRQ</sequence>
<gene>
    <name evidence="1" type="ORF">AGR7C_pAt0140</name>
</gene>
<dbReference type="EMBL" id="FBWG01000049">
    <property type="protein sequence ID" value="CUX61943.1"/>
    <property type="molecule type" value="Genomic_DNA"/>
</dbReference>